<name>A0A1H3XPE0_9GAMM</name>
<evidence type="ECO:0000313" key="1">
    <source>
        <dbReference type="EMBL" id="SEA01120.1"/>
    </source>
</evidence>
<dbReference type="EMBL" id="FNQP01000003">
    <property type="protein sequence ID" value="SEA01120.1"/>
    <property type="molecule type" value="Genomic_DNA"/>
</dbReference>
<protein>
    <submittedName>
        <fullName evidence="1">Uncharacterized protein</fullName>
    </submittedName>
</protein>
<gene>
    <name evidence="1" type="ORF">SAMN05660964_00760</name>
</gene>
<sequence length="53" mass="5832">MRFLHGCFIPLFHAEHGAAYGVSVNLTVIVILETACQHREPSKPTVSGELPWA</sequence>
<proteinExistence type="predicted"/>
<accession>A0A1H3XPE0</accession>
<keyword evidence="2" id="KW-1185">Reference proteome</keyword>
<evidence type="ECO:0000313" key="2">
    <source>
        <dbReference type="Proteomes" id="UP000199397"/>
    </source>
</evidence>
<dbReference type="STRING" id="525918.SAMN05660964_00760"/>
<dbReference type="AlphaFoldDB" id="A0A1H3XPE0"/>
<reference evidence="1 2" key="1">
    <citation type="submission" date="2016-10" db="EMBL/GenBank/DDBJ databases">
        <authorList>
            <person name="de Groot N.N."/>
        </authorList>
    </citation>
    <scope>NUCLEOTIDE SEQUENCE [LARGE SCALE GENOMIC DNA]</scope>
    <source>
        <strain evidence="1 2">DSM 21228</strain>
    </source>
</reference>
<organism evidence="1 2">
    <name type="scientific">Thiothrix caldifontis</name>
    <dbReference type="NCBI Taxonomy" id="525918"/>
    <lineage>
        <taxon>Bacteria</taxon>
        <taxon>Pseudomonadati</taxon>
        <taxon>Pseudomonadota</taxon>
        <taxon>Gammaproteobacteria</taxon>
        <taxon>Thiotrichales</taxon>
        <taxon>Thiotrichaceae</taxon>
        <taxon>Thiothrix</taxon>
    </lineage>
</organism>
<dbReference type="Proteomes" id="UP000199397">
    <property type="component" value="Unassembled WGS sequence"/>
</dbReference>